<evidence type="ECO:0000313" key="1">
    <source>
        <dbReference type="EMBL" id="CAK4031581.1"/>
    </source>
</evidence>
<name>A0AAI9EB59_9PEZI</name>
<dbReference type="Proteomes" id="UP001296104">
    <property type="component" value="Unassembled WGS sequence"/>
</dbReference>
<dbReference type="EMBL" id="CAVMBE010000050">
    <property type="protein sequence ID" value="CAK4031581.1"/>
    <property type="molecule type" value="Genomic_DNA"/>
</dbReference>
<comment type="caution">
    <text evidence="1">The sequence shown here is derived from an EMBL/GenBank/DDBJ whole genome shotgun (WGS) entry which is preliminary data.</text>
</comment>
<dbReference type="AlphaFoldDB" id="A0AAI9EB59"/>
<sequence length="161" mass="16321">MGEPTRAVSNAARAALDAATKCFAMNEGARAAVEKARATCASAVSALRELKWEHVPQAAVGHIKAHPYLTAMQASSILVAFVPGLAWIPAATGLGFGTGGPTAGYLAPAFQSAFGTPTYFSALQSAAMNGWGVSVVNGAVQVSAIATGIMSEVAKHCSSKL</sequence>
<protein>
    <submittedName>
        <fullName evidence="1">Uncharacterized protein</fullName>
    </submittedName>
</protein>
<keyword evidence="2" id="KW-1185">Reference proteome</keyword>
<gene>
    <name evidence="1" type="ORF">LECACI_7A006739</name>
</gene>
<accession>A0AAI9EB59</accession>
<organism evidence="1 2">
    <name type="scientific">Lecanosticta acicola</name>
    <dbReference type="NCBI Taxonomy" id="111012"/>
    <lineage>
        <taxon>Eukaryota</taxon>
        <taxon>Fungi</taxon>
        <taxon>Dikarya</taxon>
        <taxon>Ascomycota</taxon>
        <taxon>Pezizomycotina</taxon>
        <taxon>Dothideomycetes</taxon>
        <taxon>Dothideomycetidae</taxon>
        <taxon>Mycosphaerellales</taxon>
        <taxon>Mycosphaerellaceae</taxon>
        <taxon>Lecanosticta</taxon>
    </lineage>
</organism>
<proteinExistence type="predicted"/>
<evidence type="ECO:0000313" key="2">
    <source>
        <dbReference type="Proteomes" id="UP001296104"/>
    </source>
</evidence>
<reference evidence="1" key="1">
    <citation type="submission" date="2023-11" db="EMBL/GenBank/DDBJ databases">
        <authorList>
            <person name="Alioto T."/>
            <person name="Alioto T."/>
            <person name="Gomez Garrido J."/>
        </authorList>
    </citation>
    <scope>NUCLEOTIDE SEQUENCE</scope>
</reference>